<proteinExistence type="predicted"/>
<protein>
    <submittedName>
        <fullName evidence="1">Ac9 transposase</fullName>
    </submittedName>
</protein>
<dbReference type="PANTHER" id="PTHR47501:SF5">
    <property type="entry name" value="HAT C-TERMINAL DIMERISATION DOMAIN-CONTAINING PROTEIN"/>
    <property type="match status" value="1"/>
</dbReference>
<reference evidence="1" key="1">
    <citation type="journal article" date="2017" name="Parasit. Vectors">
        <title>Sialotranscriptomics of Rhipicephalus zambeziensis reveals intricate expression profiles of secretory proteins and suggests tight temporal transcriptional regulation during blood-feeding.</title>
        <authorList>
            <person name="de Castro M.H."/>
            <person name="de Klerk D."/>
            <person name="Pienaar R."/>
            <person name="Rees D.J.G."/>
            <person name="Mans B.J."/>
        </authorList>
    </citation>
    <scope>NUCLEOTIDE SEQUENCE</scope>
    <source>
        <tissue evidence="1">Salivary glands</tissue>
    </source>
</reference>
<dbReference type="AlphaFoldDB" id="A0A224YQG6"/>
<dbReference type="PANTHER" id="PTHR47501">
    <property type="entry name" value="TRANSPOSASE-RELATED"/>
    <property type="match status" value="1"/>
</dbReference>
<dbReference type="InterPro" id="IPR012337">
    <property type="entry name" value="RNaseH-like_sf"/>
</dbReference>
<evidence type="ECO:0000313" key="1">
    <source>
        <dbReference type="EMBL" id="MAA16801.1"/>
    </source>
</evidence>
<sequence length="286" mass="32214">MARTVFSKLKTLWRKQGQSVQAAEAIKAALGRQLPVPNATRWNSLFNTMKYVNEVPKGRMDATFDALSLPRLQHEESLFIDEYCKAMYAVAKALNILQGEQYMYMGVLQPTLHSLLRYQQSLPPLKYCTPLASSLQDAVKKRFSGVLEDADLALAAAVHPKFKLSWMTEALKAATLRLLEEECRALEAIFNENAAASEGTDEDDVFFQLPQSSLSCSEVQQWLSDPGTDISELAKYPKIKKIFIQRNTGIPSSEPAERLFSKGRDIFSIKRGKLSDENFEKQLIKV</sequence>
<organism evidence="1">
    <name type="scientific">Rhipicephalus zambeziensis</name>
    <dbReference type="NCBI Taxonomy" id="60191"/>
    <lineage>
        <taxon>Eukaryota</taxon>
        <taxon>Metazoa</taxon>
        <taxon>Ecdysozoa</taxon>
        <taxon>Arthropoda</taxon>
        <taxon>Chelicerata</taxon>
        <taxon>Arachnida</taxon>
        <taxon>Acari</taxon>
        <taxon>Parasitiformes</taxon>
        <taxon>Ixodida</taxon>
        <taxon>Ixodoidea</taxon>
        <taxon>Ixodidae</taxon>
        <taxon>Rhipicephalinae</taxon>
        <taxon>Rhipicephalus</taxon>
        <taxon>Rhipicephalus</taxon>
    </lineage>
</organism>
<dbReference type="EMBL" id="GFPF01005655">
    <property type="protein sequence ID" value="MAA16801.1"/>
    <property type="molecule type" value="Transcribed_RNA"/>
</dbReference>
<name>A0A224YQG6_9ACAR</name>
<dbReference type="SUPFAM" id="SSF53098">
    <property type="entry name" value="Ribonuclease H-like"/>
    <property type="match status" value="1"/>
</dbReference>
<accession>A0A224YQG6</accession>